<dbReference type="EMBL" id="KR029594">
    <property type="protein sequence ID" value="AKH47448.1"/>
    <property type="molecule type" value="Genomic_DNA"/>
</dbReference>
<evidence type="ECO:0000313" key="1">
    <source>
        <dbReference type="EMBL" id="AKH47448.1"/>
    </source>
</evidence>
<reference evidence="1" key="2">
    <citation type="submission" date="2015-03" db="EMBL/GenBank/DDBJ databases">
        <authorList>
            <person name="Chow C.-E.T."/>
            <person name="Winget D.M."/>
            <person name="White R.A.III."/>
            <person name="Hallam S.J."/>
            <person name="Suttle C.A."/>
        </authorList>
    </citation>
    <scope>NUCLEOTIDE SEQUENCE</scope>
    <source>
        <strain evidence="1">H4084988</strain>
    </source>
</reference>
<sequence>MSALKVVLDTEFVNVYVGKFRELQTESMQLFFDDPAMETNVVSNMFDDRKFFIFIRYYIKSDNQEMINGYLERFSDRLRRLLNNNIVNSTNWHNLQILEESFIDPLTPDESLTVGDIPGVLFRISLDNYSVLT</sequence>
<organism evidence="1">
    <name type="scientific">uncultured marine virus</name>
    <dbReference type="NCBI Taxonomy" id="186617"/>
    <lineage>
        <taxon>Viruses</taxon>
        <taxon>environmental samples</taxon>
    </lineage>
</organism>
<protein>
    <submittedName>
        <fullName evidence="1">Uncharacterized protein</fullName>
    </submittedName>
</protein>
<accession>A0A0F7L7C8</accession>
<reference evidence="1" key="1">
    <citation type="journal article" date="2015" name="Front. Microbiol.">
        <title>Combining genomic sequencing methods to explore viral diversity and reveal potential virus-host interactions.</title>
        <authorList>
            <person name="Chow C.E."/>
            <person name="Winget D.M."/>
            <person name="White R.A.III."/>
            <person name="Hallam S.J."/>
            <person name="Suttle C.A."/>
        </authorList>
    </citation>
    <scope>NUCLEOTIDE SEQUENCE</scope>
    <source>
        <strain evidence="1">H4084988</strain>
    </source>
</reference>
<proteinExistence type="predicted"/>
<name>A0A0F7L7C8_9VIRU</name>